<protein>
    <recommendedName>
        <fullName evidence="3">Pyrroline-5-carboxylate reductase catalytic N-terminal domain-containing protein</fullName>
    </recommendedName>
</protein>
<dbReference type="Proteomes" id="UP000727993">
    <property type="component" value="Unassembled WGS sequence"/>
</dbReference>
<comment type="caution">
    <text evidence="1">The sequence shown here is derived from an EMBL/GenBank/DDBJ whole genome shotgun (WGS) entry which is preliminary data.</text>
</comment>
<gene>
    <name evidence="1" type="ORF">IPN02_09055</name>
</gene>
<dbReference type="AlphaFoldDB" id="A0A936TFT9"/>
<evidence type="ECO:0000313" key="2">
    <source>
        <dbReference type="Proteomes" id="UP000727993"/>
    </source>
</evidence>
<evidence type="ECO:0000313" key="1">
    <source>
        <dbReference type="EMBL" id="MBK9296970.1"/>
    </source>
</evidence>
<name>A0A936TFT9_9ACTN</name>
<dbReference type="EMBL" id="JADJZA010000006">
    <property type="protein sequence ID" value="MBK9296970.1"/>
    <property type="molecule type" value="Genomic_DNA"/>
</dbReference>
<evidence type="ECO:0008006" key="3">
    <source>
        <dbReference type="Google" id="ProtNLM"/>
    </source>
</evidence>
<reference evidence="1 2" key="1">
    <citation type="submission" date="2020-10" db="EMBL/GenBank/DDBJ databases">
        <title>Connecting structure to function with the recovery of over 1000 high-quality activated sludge metagenome-assembled genomes encoding full-length rRNA genes using long-read sequencing.</title>
        <authorList>
            <person name="Singleton C.M."/>
            <person name="Petriglieri F."/>
            <person name="Kristensen J.M."/>
            <person name="Kirkegaard R.H."/>
            <person name="Michaelsen T.Y."/>
            <person name="Andersen M.H."/>
            <person name="Karst S.M."/>
            <person name="Dueholm M.S."/>
            <person name="Nielsen P.H."/>
            <person name="Albertsen M."/>
        </authorList>
    </citation>
    <scope>NUCLEOTIDE SEQUENCE [LARGE SCALE GENOMIC DNA]</scope>
    <source>
        <strain evidence="1">Lyne_18-Q3-R50-59_MAXAC.006</strain>
    </source>
</reference>
<accession>A0A936TFT9</accession>
<proteinExistence type="predicted"/>
<organism evidence="1 2">
    <name type="scientific">Candidatus Neomicrothrix subdominans</name>
    <dbReference type="NCBI Taxonomy" id="2954438"/>
    <lineage>
        <taxon>Bacteria</taxon>
        <taxon>Bacillati</taxon>
        <taxon>Actinomycetota</taxon>
        <taxon>Acidimicrobiia</taxon>
        <taxon>Acidimicrobiales</taxon>
        <taxon>Microthrixaceae</taxon>
        <taxon>Candidatus Neomicrothrix</taxon>
    </lineage>
</organism>
<dbReference type="Gene3D" id="3.30.360.10">
    <property type="entry name" value="Dihydrodipicolinate Reductase, domain 2"/>
    <property type="match status" value="1"/>
</dbReference>
<sequence>MIVEVVGLGAVGRRLLTELLSTPSVELVRVRSRRHEVAAAQVGGLERVEIVRPGQPVHADWAAITVEASAQRTALRRTAEADVPAVSCCDDPELIAELLDGELSSTPVVVGAALSPGLTDVMAAHAATLLEEATELHVARHGVGGPACAEARSQALRRAGRVWRDGAWVERSAGSGRELWFFPEPVGGRDTYRADLAEVQTLHAAHPQLERLTARISMTRRERMSVAVGLPPLPSAQKPSGMGAAIVEARGRQGSTTTAVVLGVVDRLEGAVAALIATCGEQLEQPPNGAVTAGQLAPPRTMLDSLARRGVSIARFGEPDSA</sequence>